<evidence type="ECO:0000313" key="2">
    <source>
        <dbReference type="EMBL" id="KAF2274980.1"/>
    </source>
</evidence>
<keyword evidence="3" id="KW-1185">Reference proteome</keyword>
<dbReference type="SUPFAM" id="SSF52047">
    <property type="entry name" value="RNI-like"/>
    <property type="match status" value="1"/>
</dbReference>
<dbReference type="EMBL" id="ML986499">
    <property type="protein sequence ID" value="KAF2274980.1"/>
    <property type="molecule type" value="Genomic_DNA"/>
</dbReference>
<feature type="region of interest" description="Disordered" evidence="1">
    <location>
        <begin position="512"/>
        <end position="533"/>
    </location>
</feature>
<proteinExistence type="predicted"/>
<evidence type="ECO:0000313" key="3">
    <source>
        <dbReference type="Proteomes" id="UP000800097"/>
    </source>
</evidence>
<dbReference type="RefSeq" id="XP_033652519.1">
    <property type="nucleotide sequence ID" value="XM_033799837.1"/>
</dbReference>
<gene>
    <name evidence="2" type="ORF">EI97DRAFT_443554</name>
</gene>
<organism evidence="2 3">
    <name type="scientific">Westerdykella ornata</name>
    <dbReference type="NCBI Taxonomy" id="318751"/>
    <lineage>
        <taxon>Eukaryota</taxon>
        <taxon>Fungi</taxon>
        <taxon>Dikarya</taxon>
        <taxon>Ascomycota</taxon>
        <taxon>Pezizomycotina</taxon>
        <taxon>Dothideomycetes</taxon>
        <taxon>Pleosporomycetidae</taxon>
        <taxon>Pleosporales</taxon>
        <taxon>Sporormiaceae</taxon>
        <taxon>Westerdykella</taxon>
    </lineage>
</organism>
<reference evidence="2" key="1">
    <citation type="journal article" date="2020" name="Stud. Mycol.">
        <title>101 Dothideomycetes genomes: a test case for predicting lifestyles and emergence of pathogens.</title>
        <authorList>
            <person name="Haridas S."/>
            <person name="Albert R."/>
            <person name="Binder M."/>
            <person name="Bloem J."/>
            <person name="Labutti K."/>
            <person name="Salamov A."/>
            <person name="Andreopoulos B."/>
            <person name="Baker S."/>
            <person name="Barry K."/>
            <person name="Bills G."/>
            <person name="Bluhm B."/>
            <person name="Cannon C."/>
            <person name="Castanera R."/>
            <person name="Culley D."/>
            <person name="Daum C."/>
            <person name="Ezra D."/>
            <person name="Gonzalez J."/>
            <person name="Henrissat B."/>
            <person name="Kuo A."/>
            <person name="Liang C."/>
            <person name="Lipzen A."/>
            <person name="Lutzoni F."/>
            <person name="Magnuson J."/>
            <person name="Mondo S."/>
            <person name="Nolan M."/>
            <person name="Ohm R."/>
            <person name="Pangilinan J."/>
            <person name="Park H.-J."/>
            <person name="Ramirez L."/>
            <person name="Alfaro M."/>
            <person name="Sun H."/>
            <person name="Tritt A."/>
            <person name="Yoshinaga Y."/>
            <person name="Zwiers L.-H."/>
            <person name="Turgeon B."/>
            <person name="Goodwin S."/>
            <person name="Spatafora J."/>
            <person name="Crous P."/>
            <person name="Grigoriev I."/>
        </authorList>
    </citation>
    <scope>NUCLEOTIDE SEQUENCE</scope>
    <source>
        <strain evidence="2">CBS 379.55</strain>
    </source>
</reference>
<dbReference type="OrthoDB" id="408631at2759"/>
<dbReference type="Gene3D" id="3.80.10.10">
    <property type="entry name" value="Ribonuclease Inhibitor"/>
    <property type="match status" value="1"/>
</dbReference>
<dbReference type="GeneID" id="54553012"/>
<feature type="region of interest" description="Disordered" evidence="1">
    <location>
        <begin position="470"/>
        <end position="491"/>
    </location>
</feature>
<feature type="compositionally biased region" description="Polar residues" evidence="1">
    <location>
        <begin position="470"/>
        <end position="480"/>
    </location>
</feature>
<protein>
    <recommendedName>
        <fullName evidence="4">RNI-like protein</fullName>
    </recommendedName>
</protein>
<dbReference type="InterPro" id="IPR032675">
    <property type="entry name" value="LRR_dom_sf"/>
</dbReference>
<sequence>MDKEIVALAFESDARGVLVPILRDFIRNLRRVRPCTLELTHTIQLPALAYEINDELPTGWLRDCLQRLPSLQSLVVNAVRVFDYGSIKAIQSSQTHTRQHYALRLLDASACVNAIPTALMEAIWALPNLVYLGLSETRGAKDHRVLAQLKTLQNLRILKLARLHLQDAEIEIIAASIGHRVQSLDVRDNDLTDVSARVLTGKCFGDMPEIAEQGRDGGHNAFFEIDDLEGHVRRKLTRSMVGTLSVEDRAGEGLTHLYMARNRLTINGVAALLGKGRLHLLDVGEMPFYSSPDSYGRPDGDEARFLWALGRATVLRYLRITQDVLAGNLGSARGSSQLNPLTDVGPTNPERTTTVNTKSSKAVEATRPCSHSPEKHAKSHLHPLLLPKLRTLVLTDIPSHTTNPRVAQHLAEFIKTGCEQSAHAAQQAEKSYALPPGHSRAAAEREHTLTLFPLETINLEIKQIPVASGSTAMSRNQKPSPSWWEHPTLSTTNDRDSDAFWEAARNDFSFFEDDRDADGGRDEQSDSYRSRGIDTRQPVVDVVSEIARSVAGTARSQHLDICYIAK</sequence>
<evidence type="ECO:0000256" key="1">
    <source>
        <dbReference type="SAM" id="MobiDB-lite"/>
    </source>
</evidence>
<feature type="compositionally biased region" description="Polar residues" evidence="1">
    <location>
        <begin position="349"/>
        <end position="360"/>
    </location>
</feature>
<evidence type="ECO:0008006" key="4">
    <source>
        <dbReference type="Google" id="ProtNLM"/>
    </source>
</evidence>
<feature type="compositionally biased region" description="Basic and acidic residues" evidence="1">
    <location>
        <begin position="517"/>
        <end position="533"/>
    </location>
</feature>
<dbReference type="AlphaFoldDB" id="A0A6A6JEE1"/>
<feature type="region of interest" description="Disordered" evidence="1">
    <location>
        <begin position="335"/>
        <end position="379"/>
    </location>
</feature>
<name>A0A6A6JEE1_WESOR</name>
<accession>A0A6A6JEE1</accession>
<dbReference type="Proteomes" id="UP000800097">
    <property type="component" value="Unassembled WGS sequence"/>
</dbReference>